<protein>
    <submittedName>
        <fullName evidence="1">Uncharacterized protein</fullName>
    </submittedName>
</protein>
<organism evidence="1 2">
    <name type="scientific">Pisolithus microcarpus 441</name>
    <dbReference type="NCBI Taxonomy" id="765257"/>
    <lineage>
        <taxon>Eukaryota</taxon>
        <taxon>Fungi</taxon>
        <taxon>Dikarya</taxon>
        <taxon>Basidiomycota</taxon>
        <taxon>Agaricomycotina</taxon>
        <taxon>Agaricomycetes</taxon>
        <taxon>Agaricomycetidae</taxon>
        <taxon>Boletales</taxon>
        <taxon>Sclerodermatineae</taxon>
        <taxon>Pisolithaceae</taxon>
        <taxon>Pisolithus</taxon>
    </lineage>
</organism>
<name>A0A0C9YLA2_9AGAM</name>
<feature type="non-terminal residue" evidence="1">
    <location>
        <position position="1"/>
    </location>
</feature>
<evidence type="ECO:0000313" key="2">
    <source>
        <dbReference type="Proteomes" id="UP000054018"/>
    </source>
</evidence>
<keyword evidence="2" id="KW-1185">Reference proteome</keyword>
<sequence length="77" mass="8453">LPHTLISHGLFPTAPSQPQMAVSVELLSFYCALFEHLCNAINTLTAALNTYYSRRGFRMTNPKVGDTMILSVHAAVC</sequence>
<dbReference type="Proteomes" id="UP000054018">
    <property type="component" value="Unassembled WGS sequence"/>
</dbReference>
<dbReference type="AlphaFoldDB" id="A0A0C9YLA2"/>
<dbReference type="HOGENOM" id="CLU_004552_8_1_1"/>
<dbReference type="OrthoDB" id="2647060at2759"/>
<dbReference type="EMBL" id="KN833930">
    <property type="protein sequence ID" value="KIK14604.1"/>
    <property type="molecule type" value="Genomic_DNA"/>
</dbReference>
<accession>A0A0C9YLA2</accession>
<gene>
    <name evidence="1" type="ORF">PISMIDRAFT_116731</name>
</gene>
<dbReference type="STRING" id="765257.A0A0C9YLA2"/>
<proteinExistence type="predicted"/>
<reference evidence="2" key="2">
    <citation type="submission" date="2015-01" db="EMBL/GenBank/DDBJ databases">
        <title>Evolutionary Origins and Diversification of the Mycorrhizal Mutualists.</title>
        <authorList>
            <consortium name="DOE Joint Genome Institute"/>
            <consortium name="Mycorrhizal Genomics Consortium"/>
            <person name="Kohler A."/>
            <person name="Kuo A."/>
            <person name="Nagy L.G."/>
            <person name="Floudas D."/>
            <person name="Copeland A."/>
            <person name="Barry K.W."/>
            <person name="Cichocki N."/>
            <person name="Veneault-Fourrey C."/>
            <person name="LaButti K."/>
            <person name="Lindquist E.A."/>
            <person name="Lipzen A."/>
            <person name="Lundell T."/>
            <person name="Morin E."/>
            <person name="Murat C."/>
            <person name="Riley R."/>
            <person name="Ohm R."/>
            <person name="Sun H."/>
            <person name="Tunlid A."/>
            <person name="Henrissat B."/>
            <person name="Grigoriev I.V."/>
            <person name="Hibbett D.S."/>
            <person name="Martin F."/>
        </authorList>
    </citation>
    <scope>NUCLEOTIDE SEQUENCE [LARGE SCALE GENOMIC DNA]</scope>
    <source>
        <strain evidence="2">441</strain>
    </source>
</reference>
<reference evidence="1 2" key="1">
    <citation type="submission" date="2014-04" db="EMBL/GenBank/DDBJ databases">
        <authorList>
            <consortium name="DOE Joint Genome Institute"/>
            <person name="Kuo A."/>
            <person name="Kohler A."/>
            <person name="Costa M.D."/>
            <person name="Nagy L.G."/>
            <person name="Floudas D."/>
            <person name="Copeland A."/>
            <person name="Barry K.W."/>
            <person name="Cichocki N."/>
            <person name="Veneault-Fourrey C."/>
            <person name="LaButti K."/>
            <person name="Lindquist E.A."/>
            <person name="Lipzen A."/>
            <person name="Lundell T."/>
            <person name="Morin E."/>
            <person name="Murat C."/>
            <person name="Sun H."/>
            <person name="Tunlid A."/>
            <person name="Henrissat B."/>
            <person name="Grigoriev I.V."/>
            <person name="Hibbett D.S."/>
            <person name="Martin F."/>
            <person name="Nordberg H.P."/>
            <person name="Cantor M.N."/>
            <person name="Hua S.X."/>
        </authorList>
    </citation>
    <scope>NUCLEOTIDE SEQUENCE [LARGE SCALE GENOMIC DNA]</scope>
    <source>
        <strain evidence="1 2">441</strain>
    </source>
</reference>
<evidence type="ECO:0000313" key="1">
    <source>
        <dbReference type="EMBL" id="KIK14604.1"/>
    </source>
</evidence>